<dbReference type="EMBL" id="OV696700">
    <property type="protein sequence ID" value="CAH1247182.1"/>
    <property type="molecule type" value="Genomic_DNA"/>
</dbReference>
<protein>
    <submittedName>
        <fullName evidence="2">Hypp7841 protein</fullName>
    </submittedName>
</protein>
<accession>A0A8J9Z4W1</accession>
<reference evidence="2" key="1">
    <citation type="submission" date="2022-01" db="EMBL/GenBank/DDBJ databases">
        <authorList>
            <person name="Braso-Vives M."/>
        </authorList>
    </citation>
    <scope>NUCLEOTIDE SEQUENCE</scope>
</reference>
<feature type="compositionally biased region" description="Polar residues" evidence="1">
    <location>
        <begin position="149"/>
        <end position="158"/>
    </location>
</feature>
<gene>
    <name evidence="2" type="primary">Hypp7841</name>
    <name evidence="2" type="ORF">BLAG_LOCUS8934</name>
</gene>
<evidence type="ECO:0000313" key="3">
    <source>
        <dbReference type="Proteomes" id="UP000838412"/>
    </source>
</evidence>
<feature type="region of interest" description="Disordered" evidence="1">
    <location>
        <begin position="126"/>
        <end position="158"/>
    </location>
</feature>
<evidence type="ECO:0000256" key="1">
    <source>
        <dbReference type="SAM" id="MobiDB-lite"/>
    </source>
</evidence>
<keyword evidence="3" id="KW-1185">Reference proteome</keyword>
<evidence type="ECO:0000313" key="2">
    <source>
        <dbReference type="EMBL" id="CAH1247182.1"/>
    </source>
</evidence>
<name>A0A8J9Z4W1_BRALA</name>
<organism evidence="2 3">
    <name type="scientific">Branchiostoma lanceolatum</name>
    <name type="common">Common lancelet</name>
    <name type="synonym">Amphioxus lanceolatum</name>
    <dbReference type="NCBI Taxonomy" id="7740"/>
    <lineage>
        <taxon>Eukaryota</taxon>
        <taxon>Metazoa</taxon>
        <taxon>Chordata</taxon>
        <taxon>Cephalochordata</taxon>
        <taxon>Leptocardii</taxon>
        <taxon>Amphioxiformes</taxon>
        <taxon>Branchiostomatidae</taxon>
        <taxon>Branchiostoma</taxon>
    </lineage>
</organism>
<feature type="compositionally biased region" description="Basic residues" evidence="1">
    <location>
        <begin position="130"/>
        <end position="143"/>
    </location>
</feature>
<dbReference type="AlphaFoldDB" id="A0A8J9Z4W1"/>
<dbReference type="Proteomes" id="UP000838412">
    <property type="component" value="Chromosome 15"/>
</dbReference>
<sequence length="158" mass="17533">MELAELQKWLVQFQKFPGCAEALAPQTELSLRSLRNRDTPSRRTKRSAEIKELGGGTRRKEPWIRRRDLIRAEAARGILTRLPAALGGNLAFRAHVSSWGICLPGTSVRLIHSELIKSRLLPRPGFPHVPPRRGRLPYPHRRAAAPGSAAQTTSGPAI</sequence>
<proteinExistence type="predicted"/>